<feature type="transmembrane region" description="Helical" evidence="6">
    <location>
        <begin position="90"/>
        <end position="112"/>
    </location>
</feature>
<feature type="transmembrane region" description="Helical" evidence="6">
    <location>
        <begin position="132"/>
        <end position="155"/>
    </location>
</feature>
<feature type="transmembrane region" description="Helical" evidence="6">
    <location>
        <begin position="268"/>
        <end position="288"/>
    </location>
</feature>
<dbReference type="GO" id="GO:0005886">
    <property type="term" value="C:plasma membrane"/>
    <property type="evidence" value="ECO:0007669"/>
    <property type="project" value="TreeGrafter"/>
</dbReference>
<keyword evidence="2 6" id="KW-0812">Transmembrane</keyword>
<dbReference type="CDD" id="cd16914">
    <property type="entry name" value="EcfT"/>
    <property type="match status" value="1"/>
</dbReference>
<dbReference type="PANTHER" id="PTHR33514:SF13">
    <property type="entry name" value="PROTEIN ABCI12, CHLOROPLASTIC"/>
    <property type="match status" value="1"/>
</dbReference>
<evidence type="ECO:0000256" key="5">
    <source>
        <dbReference type="SAM" id="MobiDB-lite"/>
    </source>
</evidence>
<dbReference type="EMBL" id="CP043732">
    <property type="protein sequence ID" value="QMU98644.1"/>
    <property type="molecule type" value="Genomic_DNA"/>
</dbReference>
<organism evidence="7 8">
    <name type="scientific">Microbacterium esteraromaticum</name>
    <dbReference type="NCBI Taxonomy" id="57043"/>
    <lineage>
        <taxon>Bacteria</taxon>
        <taxon>Bacillati</taxon>
        <taxon>Actinomycetota</taxon>
        <taxon>Actinomycetes</taxon>
        <taxon>Micrococcales</taxon>
        <taxon>Microbacteriaceae</taxon>
        <taxon>Microbacterium</taxon>
    </lineage>
</organism>
<evidence type="ECO:0000256" key="3">
    <source>
        <dbReference type="ARBA" id="ARBA00022989"/>
    </source>
</evidence>
<protein>
    <submittedName>
        <fullName evidence="7">Energy-coupling factor transporter transmembrane protein EcfT</fullName>
    </submittedName>
</protein>
<evidence type="ECO:0000313" key="7">
    <source>
        <dbReference type="EMBL" id="QMU98644.1"/>
    </source>
</evidence>
<evidence type="ECO:0000313" key="8">
    <source>
        <dbReference type="Proteomes" id="UP000515708"/>
    </source>
</evidence>
<sequence>MRAEQSGEAPPATASGVSPATEPTPTDPYADAAVPPRFWLHALNPLAKLGAVVPAMVLLAFTRDLLTPAILLSLAYLVVLTGARLTRRACAVLLLGVPIAIAVLTVGFGVWIDPGQVSGTDAVLTIGDWTLRSGALVVGLATALRLAAILALALVSGLTTSGPDLVRAAVQQLRVPYRIGYTALAAYRFVPRFGYELSIIRAAHRVRGHGGGKGPLARLVRGWGYIVPLLASGIRHAERVALSMDARAFGAHASRTERHLIVWRARDTIFTAAVLLASAVVFTVTFPWQPI</sequence>
<keyword evidence="3 6" id="KW-1133">Transmembrane helix</keyword>
<dbReference type="Proteomes" id="UP000515708">
    <property type="component" value="Chromosome"/>
</dbReference>
<evidence type="ECO:0000256" key="4">
    <source>
        <dbReference type="ARBA" id="ARBA00023136"/>
    </source>
</evidence>
<accession>A0A7D8AGQ4</accession>
<evidence type="ECO:0000256" key="1">
    <source>
        <dbReference type="ARBA" id="ARBA00004141"/>
    </source>
</evidence>
<gene>
    <name evidence="7" type="ORF">FVO59_07305</name>
</gene>
<name>A0A7D8AGQ4_9MICO</name>
<keyword evidence="4 6" id="KW-0472">Membrane</keyword>
<dbReference type="PANTHER" id="PTHR33514">
    <property type="entry name" value="PROTEIN ABCI12, CHLOROPLASTIC"/>
    <property type="match status" value="1"/>
</dbReference>
<feature type="region of interest" description="Disordered" evidence="5">
    <location>
        <begin position="1"/>
        <end position="28"/>
    </location>
</feature>
<feature type="compositionally biased region" description="Polar residues" evidence="5">
    <location>
        <begin position="15"/>
        <end position="24"/>
    </location>
</feature>
<dbReference type="InterPro" id="IPR003339">
    <property type="entry name" value="ABC/ECF_trnsptr_transmembrane"/>
</dbReference>
<evidence type="ECO:0000256" key="2">
    <source>
        <dbReference type="ARBA" id="ARBA00022692"/>
    </source>
</evidence>
<dbReference type="AlphaFoldDB" id="A0A7D8AGQ4"/>
<evidence type="ECO:0000256" key="6">
    <source>
        <dbReference type="SAM" id="Phobius"/>
    </source>
</evidence>
<proteinExistence type="predicted"/>
<dbReference type="Pfam" id="PF02361">
    <property type="entry name" value="CbiQ"/>
    <property type="match status" value="1"/>
</dbReference>
<reference evidence="7 8" key="1">
    <citation type="journal article" date="2020" name="Front. Microbiol.">
        <title>Design of Bacterial Strain-Specific qPCR Assays Using NGS Data and Publicly Available Resources and Its Application to Track Biocontrol Strains.</title>
        <authorList>
            <person name="Hernandez I."/>
            <person name="Sant C."/>
            <person name="Martinez R."/>
            <person name="Fernandez C."/>
        </authorList>
    </citation>
    <scope>NUCLEOTIDE SEQUENCE [LARGE SCALE GENOMIC DNA]</scope>
    <source>
        <strain evidence="7 8">B24</strain>
    </source>
</reference>
<feature type="transmembrane region" description="Helical" evidence="6">
    <location>
        <begin position="65"/>
        <end position="83"/>
    </location>
</feature>
<comment type="subcellular location">
    <subcellularLocation>
        <location evidence="1">Membrane</location>
        <topology evidence="1">Multi-pass membrane protein</topology>
    </subcellularLocation>
</comment>